<dbReference type="EMBL" id="DYXT01000002">
    <property type="protein sequence ID" value="HJE38169.1"/>
    <property type="molecule type" value="Genomic_DNA"/>
</dbReference>
<reference evidence="2" key="2">
    <citation type="submission" date="2021-09" db="EMBL/GenBank/DDBJ databases">
        <authorList>
            <person name="Gilroy R."/>
        </authorList>
    </citation>
    <scope>NUCLEOTIDE SEQUENCE</scope>
    <source>
        <strain evidence="2">4100</strain>
    </source>
</reference>
<comment type="caution">
    <text evidence="2">The sequence shown here is derived from an EMBL/GenBank/DDBJ whole genome shotgun (WGS) entry which is preliminary data.</text>
</comment>
<keyword evidence="2" id="KW-0808">Transferase</keyword>
<dbReference type="Proteomes" id="UP000711407">
    <property type="component" value="Unassembled WGS sequence"/>
</dbReference>
<proteinExistence type="predicted"/>
<evidence type="ECO:0000313" key="3">
    <source>
        <dbReference type="Proteomes" id="UP000711407"/>
    </source>
</evidence>
<sequence length="414" mass="47412">MKIGILTFANVPNFGANLQALSTVEYLKSHGHDPVLIKWEPEDFSARFTGMERQPQPAAHFRFVREHLPWTSLCRDDREICEVIERDGIEAVIIGSDAVLQCPSLWSRIDFPTKKVFRINKVTSERLYPNAFWGTFQSGLKRHIPMAIMSASSQNSPYKSHSRRTLKAMGRSLGGFDYISVRDRWTRDLVRYVSAGTIDPLITPDPVFAFNYNCEGFIPSRRSILEHFGLPERYALVSMKCVMLDRPEWMDGLKAKAAEAGLTCVALPMPTGVDFKHTFDYEIPTPLSPLDWYALIKYASAYIGENMHPVVVALHNAVPTYCFDTYGSLRFARMVVDEKSSKIHDIMDVFGVLDHRINALTRFWRCPSPSEVIDSILSFDREACQRKARDYYAAYEAMMEEILKVFENDKSYNR</sequence>
<reference evidence="2" key="1">
    <citation type="journal article" date="2021" name="PeerJ">
        <title>Extensive microbial diversity within the chicken gut microbiome revealed by metagenomics and culture.</title>
        <authorList>
            <person name="Gilroy R."/>
            <person name="Ravi A."/>
            <person name="Getino M."/>
            <person name="Pursley I."/>
            <person name="Horton D.L."/>
            <person name="Alikhan N.F."/>
            <person name="Baker D."/>
            <person name="Gharbi K."/>
            <person name="Hall N."/>
            <person name="Watson M."/>
            <person name="Adriaenssens E.M."/>
            <person name="Foster-Nyarko E."/>
            <person name="Jarju S."/>
            <person name="Secka A."/>
            <person name="Antonio M."/>
            <person name="Oren A."/>
            <person name="Chaudhuri R.R."/>
            <person name="La Ragione R."/>
            <person name="Hildebrand F."/>
            <person name="Pallen M.J."/>
        </authorList>
    </citation>
    <scope>NUCLEOTIDE SEQUENCE</scope>
    <source>
        <strain evidence="2">4100</strain>
    </source>
</reference>
<dbReference type="InterPro" id="IPR007345">
    <property type="entry name" value="Polysacch_pyruvyl_Trfase"/>
</dbReference>
<organism evidence="2 3">
    <name type="scientific">Candidatus Amulumruptor caecigallinarius</name>
    <dbReference type="NCBI Taxonomy" id="2109911"/>
    <lineage>
        <taxon>Bacteria</taxon>
        <taxon>Pseudomonadati</taxon>
        <taxon>Bacteroidota</taxon>
        <taxon>Bacteroidia</taxon>
        <taxon>Bacteroidales</taxon>
        <taxon>Muribaculaceae</taxon>
        <taxon>Candidatus Amulumruptor</taxon>
    </lineage>
</organism>
<protein>
    <submittedName>
        <fullName evidence="2">Polysaccharide pyruvyl transferase family protein</fullName>
    </submittedName>
</protein>
<evidence type="ECO:0000313" key="2">
    <source>
        <dbReference type="EMBL" id="HJE38169.1"/>
    </source>
</evidence>
<evidence type="ECO:0000259" key="1">
    <source>
        <dbReference type="Pfam" id="PF04230"/>
    </source>
</evidence>
<name>A0A4Q0U9K1_9BACT</name>
<feature type="domain" description="Polysaccharide pyruvyl transferase" evidence="1">
    <location>
        <begin position="13"/>
        <end position="324"/>
    </location>
</feature>
<gene>
    <name evidence="2" type="ORF">K8V47_00165</name>
</gene>
<dbReference type="Pfam" id="PF04230">
    <property type="entry name" value="PS_pyruv_trans"/>
    <property type="match status" value="1"/>
</dbReference>
<dbReference type="GO" id="GO:0016740">
    <property type="term" value="F:transferase activity"/>
    <property type="evidence" value="ECO:0007669"/>
    <property type="project" value="UniProtKB-KW"/>
</dbReference>
<dbReference type="AlphaFoldDB" id="A0A4Q0U9K1"/>
<accession>A0A4Q0U9K1</accession>